<feature type="region of interest" description="Disordered" evidence="1">
    <location>
        <begin position="1229"/>
        <end position="1261"/>
    </location>
</feature>
<dbReference type="EMBL" id="RIBZ01000227">
    <property type="protein sequence ID" value="RNG25039.1"/>
    <property type="molecule type" value="Genomic_DNA"/>
</dbReference>
<dbReference type="InterPro" id="IPR027417">
    <property type="entry name" value="P-loop_NTPase"/>
</dbReference>
<dbReference type="Pfam" id="PF13365">
    <property type="entry name" value="Trypsin_2"/>
    <property type="match status" value="1"/>
</dbReference>
<evidence type="ECO:0000256" key="1">
    <source>
        <dbReference type="SAM" id="MobiDB-lite"/>
    </source>
</evidence>
<dbReference type="SUPFAM" id="SSF50494">
    <property type="entry name" value="Trypsin-like serine proteases"/>
    <property type="match status" value="1"/>
</dbReference>
<proteinExistence type="predicted"/>
<dbReference type="InterPro" id="IPR049052">
    <property type="entry name" value="nSTAND1"/>
</dbReference>
<comment type="caution">
    <text evidence="3">The sequence shown here is derived from an EMBL/GenBank/DDBJ whole genome shotgun (WGS) entry which is preliminary data.</text>
</comment>
<dbReference type="Proteomes" id="UP000275401">
    <property type="component" value="Unassembled WGS sequence"/>
</dbReference>
<evidence type="ECO:0000313" key="3">
    <source>
        <dbReference type="EMBL" id="RNG25039.1"/>
    </source>
</evidence>
<dbReference type="InterPro" id="IPR015943">
    <property type="entry name" value="WD40/YVTN_repeat-like_dom_sf"/>
</dbReference>
<dbReference type="Gene3D" id="2.40.10.120">
    <property type="match status" value="1"/>
</dbReference>
<dbReference type="InterPro" id="IPR009003">
    <property type="entry name" value="Peptidase_S1_PA"/>
</dbReference>
<feature type="region of interest" description="Disordered" evidence="1">
    <location>
        <begin position="905"/>
        <end position="925"/>
    </location>
</feature>
<dbReference type="Gene3D" id="3.40.50.300">
    <property type="entry name" value="P-loop containing nucleotide triphosphate hydrolases"/>
    <property type="match status" value="1"/>
</dbReference>
<dbReference type="SUPFAM" id="SSF69322">
    <property type="entry name" value="Tricorn protease domain 2"/>
    <property type="match status" value="1"/>
</dbReference>
<dbReference type="Gene3D" id="2.130.10.10">
    <property type="entry name" value="YVTN repeat-like/Quinoprotein amine dehydrogenase"/>
    <property type="match status" value="2"/>
</dbReference>
<evidence type="ECO:0000259" key="2">
    <source>
        <dbReference type="Pfam" id="PF20703"/>
    </source>
</evidence>
<feature type="region of interest" description="Disordered" evidence="1">
    <location>
        <begin position="1431"/>
        <end position="1450"/>
    </location>
</feature>
<keyword evidence="4" id="KW-1185">Reference proteome</keyword>
<gene>
    <name evidence="3" type="ORF">EEJ42_17130</name>
</gene>
<sequence>MHPSPLPRGARYERGAARVFGSDGVVAGAGFLVADRLVCTCAHVVRESGGGRPEGPVSVDFPLLTGADAGAPVLAEVESWRPEDDIAVLRLADAVDGTEPLPFVDGTGDEWGGEIRAFGFPEDAPRGVNATGVLRGRQRADRLQLDLAAHGVPIGRGFSGAAVWDVAGSAVVGMLVTRGRYGISGTAYLIPVDRLLGSDVSLPCPFRGLDRFEEDDARYFHGRENEVRELVAALDSRPLTVLVGPSGSGKSSLLRAGLLADLRRRRTPSALRVPRPADETGATPEHADAWVAEAVTAVWHGAVPDTSARQERLDAVREACAGSEGERIALRGRLCDELGPRGAVLLLDQFEEYAADAPHGALRAFHLLSALTQAPDPAQGGGLRVVLTARPATLEALTAAGTSASLGRAVTFLAPMTEEALTRAVEEPVRTVPGLRLEDGLIRRLVNDAVGEPGCLPLLQFTLTQLWHRREANALTHAAYEEIGGVGGALAAYADTTLDQCLAHSGTAEDAARRLFQQLARPDGRGGFTRRALPTGQLPSEQAELARTLAGRRLLVWDVAQRAADEGSGGTVHVVHEALLREWPRVAGWLRDGADFREWQDRTAGDAAEWEERGRPAGLLPHGVRLAQGLEWLSVRPEDLTDLERAYLEAGRRRQRRGLRRLWGLTGLVTALALVATALAVDTYRARQRDLRELRTAAAAELSELSGDTAERSPDSAFRYAAGAWQARHTPEAQQALFGQYVRAHDVVSSHSGLWRGSAQTMKVTPDGRTLVVISQPDGKAALDVTAVTGAREGRPRATRLRGVPTDLGLGGLQDAVSDDGRRYSMATADGSVLLWDLTDTVPRPHTVSGPLADRGDVYESSVDFSEDGKRLLHFFRFEEPRPEDAGRRALVRLWDAATGRKLPMSQRSVDRREPRNPSSAWLLGNGDRIAVTADRQVSGGRQPRFERSLDIHATDSGERVRRVYRQMDILGEQQADRGRGVWVTPEDGAARWYSMVPGANQPSGTLPGSIRRVDGTGTHLVDENGTTSAQRGDFRRVTILDARGGHRYWTATVPGKAHSMGVAVAGSGPGPRTLLTAEGNSLLRVRAVPAPPPLQARDDDTSATDAALAGEADGPRTARLYRGRLEVLGPGVQRRDTLLPERVRKQKDLGLRLLWVDRKGADALLVWSEKSTTALLYDADTLRPRGRVTWDCGRAGSPVWNAPQDIVQTAGGELVVLCRGGSLVRLDPRSGVQSGGPVHLERTPPESGAIPETGQLTPRPGRRDQVAVVMDPWRERGRAEVWDARRGTRVARLEGAPLRYNGTDWLAFTPDGDRLAALEEDRRVAWWRVDGERRDGDRTRRLEDAEGLLGVAGDGTLVVSFLGHIGLVSPGGELLGRLEGPAAESPAAWRLTGDTLRLLSPRDDLTLRLSPGQWHRTLCSALHGSYTPAQRAAPRLGMSRDTEPCPGDE</sequence>
<dbReference type="SUPFAM" id="SSF63829">
    <property type="entry name" value="Calcium-dependent phosphotriesterase"/>
    <property type="match status" value="1"/>
</dbReference>
<protein>
    <recommendedName>
        <fullName evidence="2">Novel STAND NTPase 1 domain-containing protein</fullName>
    </recommendedName>
</protein>
<reference evidence="3 4" key="1">
    <citation type="submission" date="2018-11" db="EMBL/GenBank/DDBJ databases">
        <title>The Potential of Streptomyces as Biocontrol Agents against the Tomato grey mould, Botrytis cinerea (Gray mold) Frontiers in Microbiology.</title>
        <authorList>
            <person name="Li D."/>
        </authorList>
    </citation>
    <scope>NUCLEOTIDE SEQUENCE [LARGE SCALE GENOMIC DNA]</scope>
    <source>
        <strain evidence="3 4">NEAU-LD23</strain>
    </source>
</reference>
<accession>A0A3M8W8U2</accession>
<dbReference type="Pfam" id="PF20703">
    <property type="entry name" value="nSTAND1"/>
    <property type="match status" value="1"/>
</dbReference>
<feature type="domain" description="Novel STAND NTPase 1" evidence="2">
    <location>
        <begin position="205"/>
        <end position="617"/>
    </location>
</feature>
<dbReference type="SUPFAM" id="SSF52540">
    <property type="entry name" value="P-loop containing nucleoside triphosphate hydrolases"/>
    <property type="match status" value="1"/>
</dbReference>
<evidence type="ECO:0000313" key="4">
    <source>
        <dbReference type="Proteomes" id="UP000275401"/>
    </source>
</evidence>
<name>A0A3M8W8U2_9ACTN</name>
<organism evidence="3 4">
    <name type="scientific">Streptomyces botrytidirepellens</name>
    <dbReference type="NCBI Taxonomy" id="2486417"/>
    <lineage>
        <taxon>Bacteria</taxon>
        <taxon>Bacillati</taxon>
        <taxon>Actinomycetota</taxon>
        <taxon>Actinomycetes</taxon>
        <taxon>Kitasatosporales</taxon>
        <taxon>Streptomycetaceae</taxon>
        <taxon>Streptomyces</taxon>
    </lineage>
</organism>
<dbReference type="RefSeq" id="WP_123100783.1">
    <property type="nucleotide sequence ID" value="NZ_RIBZ01000227.1"/>
</dbReference>